<dbReference type="NCBIfam" id="TIGR03553">
    <property type="entry name" value="F420_FbiB_CTERM"/>
    <property type="match status" value="1"/>
</dbReference>
<dbReference type="SUPFAM" id="SSF144010">
    <property type="entry name" value="CofE-like"/>
    <property type="match status" value="1"/>
</dbReference>
<dbReference type="InterPro" id="IPR000415">
    <property type="entry name" value="Nitroreductase-like"/>
</dbReference>
<feature type="domain" description="Coenzyme F420:L-glutamate ligase-like" evidence="11">
    <location>
        <begin position="13"/>
        <end position="210"/>
    </location>
</feature>
<feature type="domain" description="Nitroreductase" evidence="10">
    <location>
        <begin position="247"/>
        <end position="413"/>
    </location>
</feature>
<dbReference type="EC" id="6.3.2.31" evidence="12"/>
<dbReference type="GO" id="GO:0016491">
    <property type="term" value="F:oxidoreductase activity"/>
    <property type="evidence" value="ECO:0007669"/>
    <property type="project" value="UniProtKB-KW"/>
</dbReference>
<keyword evidence="9" id="KW-0511">Multifunctional enzyme</keyword>
<dbReference type="NCBIfam" id="NF009810">
    <property type="entry name" value="PRK13294.1"/>
    <property type="match status" value="1"/>
</dbReference>
<dbReference type="Gene3D" id="3.40.109.10">
    <property type="entry name" value="NADH Oxidase"/>
    <property type="match status" value="1"/>
</dbReference>
<dbReference type="InterPro" id="IPR002847">
    <property type="entry name" value="F420-0_gamma-glut_ligase-dom"/>
</dbReference>
<dbReference type="PANTHER" id="PTHR47917">
    <property type="match status" value="1"/>
</dbReference>
<name>A0A6J4LX39_9ACTN</name>
<dbReference type="Gene3D" id="3.90.1660.10">
    <property type="entry name" value="CofE-like domain"/>
    <property type="match status" value="1"/>
</dbReference>
<dbReference type="EC" id="6.3.2.34" evidence="12"/>
<dbReference type="Pfam" id="PF00881">
    <property type="entry name" value="Nitroreductase"/>
    <property type="match status" value="1"/>
</dbReference>
<evidence type="ECO:0000256" key="8">
    <source>
        <dbReference type="ARBA" id="ARBA00023211"/>
    </source>
</evidence>
<accession>A0A6J4LX39</accession>
<evidence type="ECO:0000256" key="4">
    <source>
        <dbReference type="ARBA" id="ARBA00022842"/>
    </source>
</evidence>
<keyword evidence="7" id="KW-0342">GTP-binding</keyword>
<gene>
    <name evidence="12" type="ORF">AVDCRST_MAG16-2004</name>
</gene>
<evidence type="ECO:0000256" key="9">
    <source>
        <dbReference type="ARBA" id="ARBA00023268"/>
    </source>
</evidence>
<evidence type="ECO:0000256" key="2">
    <source>
        <dbReference type="ARBA" id="ARBA00022723"/>
    </source>
</evidence>
<keyword evidence="5" id="KW-0630">Potassium</keyword>
<protein>
    <submittedName>
        <fullName evidence="12">Coenzyme F420-0:L-glutamate ligase @ F420-1:L-glutamate ligase / Nitroreductase family protein Rcas_3978</fullName>
        <ecNumber evidence="12">6.3.2.31</ecNumber>
        <ecNumber evidence="12">6.3.2.34</ecNumber>
    </submittedName>
</protein>
<organism evidence="12">
    <name type="scientific">uncultured Frankineae bacterium</name>
    <dbReference type="NCBI Taxonomy" id="437475"/>
    <lineage>
        <taxon>Bacteria</taxon>
        <taxon>Bacillati</taxon>
        <taxon>Actinomycetota</taxon>
        <taxon>Actinomycetes</taxon>
        <taxon>Frankiales</taxon>
        <taxon>environmental samples</taxon>
    </lineage>
</organism>
<evidence type="ECO:0000256" key="1">
    <source>
        <dbReference type="ARBA" id="ARBA00022598"/>
    </source>
</evidence>
<dbReference type="GO" id="GO:0052618">
    <property type="term" value="F:coenzyme F420-0:L-glutamate ligase activity"/>
    <property type="evidence" value="ECO:0007669"/>
    <property type="project" value="UniProtKB-EC"/>
</dbReference>
<dbReference type="GO" id="GO:0052619">
    <property type="term" value="F:coenzyme F420-1:gamma-L-glutamate ligase activity"/>
    <property type="evidence" value="ECO:0007669"/>
    <property type="project" value="UniProtKB-EC"/>
</dbReference>
<reference evidence="12" key="1">
    <citation type="submission" date="2020-02" db="EMBL/GenBank/DDBJ databases">
        <authorList>
            <person name="Meier V. D."/>
        </authorList>
    </citation>
    <scope>NUCLEOTIDE SEQUENCE</scope>
    <source>
        <strain evidence="12">AVDCRST_MAG16</strain>
    </source>
</reference>
<evidence type="ECO:0000259" key="10">
    <source>
        <dbReference type="Pfam" id="PF00881"/>
    </source>
</evidence>
<keyword evidence="4" id="KW-0460">Magnesium</keyword>
<dbReference type="SUPFAM" id="SSF55469">
    <property type="entry name" value="FMN-dependent nitroreductase-like"/>
    <property type="match status" value="1"/>
</dbReference>
<evidence type="ECO:0000259" key="11">
    <source>
        <dbReference type="Pfam" id="PF01996"/>
    </source>
</evidence>
<keyword evidence="2" id="KW-0479">Metal-binding</keyword>
<dbReference type="PANTHER" id="PTHR47917:SF1">
    <property type="entry name" value="COENZYME F420:L-GLUTAMATE LIGASE"/>
    <property type="match status" value="1"/>
</dbReference>
<dbReference type="GO" id="GO:0046872">
    <property type="term" value="F:metal ion binding"/>
    <property type="evidence" value="ECO:0007669"/>
    <property type="project" value="UniProtKB-KW"/>
</dbReference>
<evidence type="ECO:0000256" key="6">
    <source>
        <dbReference type="ARBA" id="ARBA00023002"/>
    </source>
</evidence>
<keyword evidence="1 12" id="KW-0436">Ligase</keyword>
<evidence type="ECO:0000256" key="3">
    <source>
        <dbReference type="ARBA" id="ARBA00022741"/>
    </source>
</evidence>
<keyword evidence="3" id="KW-0547">Nucleotide-binding</keyword>
<dbReference type="EMBL" id="CADCUE010000179">
    <property type="protein sequence ID" value="CAA9344573.1"/>
    <property type="molecule type" value="Genomic_DNA"/>
</dbReference>
<dbReference type="InterPro" id="IPR019943">
    <property type="entry name" value="F420_FbiB_C"/>
</dbReference>
<evidence type="ECO:0000256" key="5">
    <source>
        <dbReference type="ARBA" id="ARBA00022958"/>
    </source>
</evidence>
<dbReference type="Pfam" id="PF01996">
    <property type="entry name" value="F420_ligase"/>
    <property type="match status" value="1"/>
</dbReference>
<keyword evidence="8" id="KW-0464">Manganese</keyword>
<dbReference type="AlphaFoldDB" id="A0A6J4LX39"/>
<keyword evidence="6" id="KW-0560">Oxidoreductase</keyword>
<dbReference type="GO" id="GO:0005525">
    <property type="term" value="F:GTP binding"/>
    <property type="evidence" value="ECO:0007669"/>
    <property type="project" value="UniProtKB-KW"/>
</dbReference>
<dbReference type="InterPro" id="IPR008225">
    <property type="entry name" value="F420-0_g-glutamyl_ligase"/>
</dbReference>
<sequence length="433" mass="45857">MASRFEVIGVGGLPEVRPGDDVAALVAAAVALRDGDVVVVTSKVLSKAEGRLVPVPPGADRERVRQDAVAAETVRVVARRGATVIAQNRNGLVLAAAGVDASNVRPDEVALLPVEPDASARAVRDRLRELTGCRVAVVVSDTLGRPWRVGQVDQAVGVAGLAPVRDARGTTDTHGAVLEVTEIAVADELASAAELVKGKSDGVPVAVVRGLELPDDGRGAAALVRPPAQDWFRLGTAEAQRSTVALRRTVREFADRPVERAAVLRAVAAAVTAPAPHHTSPWRFVLVEQRAAALLDAMAERWAQDLRADGFAEDAVQRRLRRGDVLRRAPYLVVPCLVRDGAHDYPDERRARAEERMFVVAGGAGVQNLLVQLAAEGLGSAWVSSTLFCPDVVREVLALDADWEPLGAVAVGHPVAPAAARPPREPEDFVVLR</sequence>
<evidence type="ECO:0000313" key="12">
    <source>
        <dbReference type="EMBL" id="CAA9344573.1"/>
    </source>
</evidence>
<dbReference type="InterPro" id="IPR029479">
    <property type="entry name" value="Nitroreductase"/>
</dbReference>
<dbReference type="NCBIfam" id="TIGR01916">
    <property type="entry name" value="F420_cofE"/>
    <property type="match status" value="1"/>
</dbReference>
<dbReference type="Gene3D" id="3.30.1330.100">
    <property type="entry name" value="CofE-like"/>
    <property type="match status" value="1"/>
</dbReference>
<proteinExistence type="predicted"/>
<evidence type="ECO:0000256" key="7">
    <source>
        <dbReference type="ARBA" id="ARBA00023134"/>
    </source>
</evidence>